<dbReference type="NCBIfam" id="TIGR00084">
    <property type="entry name" value="ruvA"/>
    <property type="match status" value="1"/>
</dbReference>
<evidence type="ECO:0000256" key="1">
    <source>
        <dbReference type="ARBA" id="ARBA00022490"/>
    </source>
</evidence>
<dbReference type="RefSeq" id="WP_027107447.1">
    <property type="nucleotide sequence ID" value="NZ_JQBZ01000025.1"/>
</dbReference>
<dbReference type="GO" id="GO:0048476">
    <property type="term" value="C:Holliday junction resolvase complex"/>
    <property type="evidence" value="ECO:0007669"/>
    <property type="project" value="UniProtKB-UniRule"/>
</dbReference>
<evidence type="ECO:0000313" key="8">
    <source>
        <dbReference type="EMBL" id="KRN89046.1"/>
    </source>
</evidence>
<evidence type="ECO:0000256" key="4">
    <source>
        <dbReference type="ARBA" id="ARBA00023172"/>
    </source>
</evidence>
<comment type="function">
    <text evidence="6">The RuvA-RuvB-RuvC complex processes Holliday junction (HJ) DNA during genetic recombination and DNA repair, while the RuvA-RuvB complex plays an important role in the rescue of blocked DNA replication forks via replication fork reversal (RFR). RuvA specifically binds to HJ cruciform DNA, conferring on it an open structure. The RuvB hexamer acts as an ATP-dependent pump, pulling dsDNA into and through the RuvAB complex. HJ branch migration allows RuvC to scan DNA until it finds its consensus sequence, where it cleaves and resolves the cruciform DNA.</text>
</comment>
<dbReference type="Pfam" id="PF14520">
    <property type="entry name" value="HHH_5"/>
    <property type="match status" value="1"/>
</dbReference>
<dbReference type="GO" id="GO:0005737">
    <property type="term" value="C:cytoplasm"/>
    <property type="evidence" value="ECO:0007669"/>
    <property type="project" value="UniProtKB-SubCell"/>
</dbReference>
<dbReference type="SMART" id="SM00278">
    <property type="entry name" value="HhH1"/>
    <property type="match status" value="2"/>
</dbReference>
<dbReference type="SUPFAM" id="SSF50249">
    <property type="entry name" value="Nucleic acid-binding proteins"/>
    <property type="match status" value="1"/>
</dbReference>
<proteinExistence type="inferred from homology"/>
<dbReference type="InterPro" id="IPR000085">
    <property type="entry name" value="RuvA"/>
</dbReference>
<keyword evidence="8" id="KW-0378">Hydrolase</keyword>
<comment type="similarity">
    <text evidence="6">Belongs to the RuvA family.</text>
</comment>
<feature type="domain" description="Helix-hairpin-helix DNA-binding motif class 1" evidence="7">
    <location>
        <begin position="72"/>
        <end position="91"/>
    </location>
</feature>
<evidence type="ECO:0000256" key="5">
    <source>
        <dbReference type="ARBA" id="ARBA00023204"/>
    </source>
</evidence>
<dbReference type="InterPro" id="IPR013849">
    <property type="entry name" value="DNA_helicase_Holl-junc_RuvA_I"/>
</dbReference>
<dbReference type="EMBL" id="JQBZ01000025">
    <property type="protein sequence ID" value="KRN89046.1"/>
    <property type="molecule type" value="Genomic_DNA"/>
</dbReference>
<evidence type="ECO:0000256" key="6">
    <source>
        <dbReference type="HAMAP-Rule" id="MF_00031"/>
    </source>
</evidence>
<sequence>MYEYFTGVITKVTPYYIVVEVNGIGYQVYVANPFRYQESTTDIKTIYIYQAVRDNAITLFGFYDMLEKQLFLKLLSVSGIGPKSALAILANEDHQGLVGAINADDVGYLVKFPGIGKKTAQQIILDLKGKLDEVQASQTLLGQQGLDLNLTASSPYLQECSEALLALGYTKTEVKKIAKKLTDFNGKSTDEFLRQALKLVMLK</sequence>
<dbReference type="GO" id="GO:0000400">
    <property type="term" value="F:four-way junction DNA binding"/>
    <property type="evidence" value="ECO:0007669"/>
    <property type="project" value="UniProtKB-UniRule"/>
</dbReference>
<keyword evidence="3 6" id="KW-0238">DNA-binding</keyword>
<dbReference type="PATRIC" id="fig|1122146.4.peg.1054"/>
<comment type="subcellular location">
    <subcellularLocation>
        <location evidence="6">Cytoplasm</location>
    </subcellularLocation>
</comment>
<dbReference type="Pfam" id="PF07499">
    <property type="entry name" value="RuvA_C"/>
    <property type="match status" value="1"/>
</dbReference>
<dbReference type="GO" id="GO:0005524">
    <property type="term" value="F:ATP binding"/>
    <property type="evidence" value="ECO:0007669"/>
    <property type="project" value="InterPro"/>
</dbReference>
<dbReference type="eggNOG" id="COG0632">
    <property type="taxonomic scope" value="Bacteria"/>
</dbReference>
<dbReference type="Pfam" id="PF01330">
    <property type="entry name" value="RuvA_N"/>
    <property type="match status" value="1"/>
</dbReference>
<dbReference type="GO" id="GO:0006310">
    <property type="term" value="P:DNA recombination"/>
    <property type="evidence" value="ECO:0007669"/>
    <property type="project" value="UniProtKB-UniRule"/>
</dbReference>
<dbReference type="Gene3D" id="1.10.150.20">
    <property type="entry name" value="5' to 3' exonuclease, C-terminal subdomain"/>
    <property type="match status" value="1"/>
</dbReference>
<evidence type="ECO:0000259" key="7">
    <source>
        <dbReference type="SMART" id="SM00278"/>
    </source>
</evidence>
<comment type="caution">
    <text evidence="6">Lacks conserved residue(s) required for the propagation of feature annotation.</text>
</comment>
<keyword evidence="5 6" id="KW-0234">DNA repair</keyword>
<keyword evidence="4 6" id="KW-0233">DNA recombination</keyword>
<dbReference type="SUPFAM" id="SSF47781">
    <property type="entry name" value="RuvA domain 2-like"/>
    <property type="match status" value="1"/>
</dbReference>
<comment type="subunit">
    <text evidence="6">Homotetramer. Forms an RuvA(8)-RuvB(12)-Holliday junction (HJ) complex. HJ DNA is sandwiched between 2 RuvA tetramers; dsDNA enters through RuvA and exits via RuvB. An RuvB hexamer assembles on each DNA strand where it exits the tetramer. Each RuvB hexamer is contacted by two RuvA subunits (via domain III) on 2 adjacent RuvB subunits; this complex drives branch migration. In the full resolvosome a probable DNA-RuvA(4)-RuvB(12)-RuvC(2) complex forms which resolves the HJ.</text>
</comment>
<keyword evidence="1 6" id="KW-0963">Cytoplasm</keyword>
<dbReference type="Gene3D" id="1.10.8.10">
    <property type="entry name" value="DNA helicase RuvA subunit, C-terminal domain"/>
    <property type="match status" value="1"/>
</dbReference>
<dbReference type="CDD" id="cd14332">
    <property type="entry name" value="UBA_RuvA_C"/>
    <property type="match status" value="1"/>
</dbReference>
<keyword evidence="9" id="KW-1185">Reference proteome</keyword>
<name>A0A0R2KN44_9LACO</name>
<reference evidence="8 9" key="1">
    <citation type="journal article" date="2015" name="Genome Announc.">
        <title>Expanding the biotechnology potential of lactobacilli through comparative genomics of 213 strains and associated genera.</title>
        <authorList>
            <person name="Sun Z."/>
            <person name="Harris H.M."/>
            <person name="McCann A."/>
            <person name="Guo C."/>
            <person name="Argimon S."/>
            <person name="Zhang W."/>
            <person name="Yang X."/>
            <person name="Jeffery I.B."/>
            <person name="Cooney J.C."/>
            <person name="Kagawa T.F."/>
            <person name="Liu W."/>
            <person name="Song Y."/>
            <person name="Salvetti E."/>
            <person name="Wrobel A."/>
            <person name="Rasinkangas P."/>
            <person name="Parkhill J."/>
            <person name="Rea M.C."/>
            <person name="O'Sullivan O."/>
            <person name="Ritari J."/>
            <person name="Douillard F.P."/>
            <person name="Paul Ross R."/>
            <person name="Yang R."/>
            <person name="Briner A.E."/>
            <person name="Felis G.E."/>
            <person name="de Vos W.M."/>
            <person name="Barrangou R."/>
            <person name="Klaenhammer T.R."/>
            <person name="Caufield P.W."/>
            <person name="Cui Y."/>
            <person name="Zhang H."/>
            <person name="O'Toole P.W."/>
        </authorList>
    </citation>
    <scope>NUCLEOTIDE SEQUENCE [LARGE SCALE GENOMIC DNA]</scope>
    <source>
        <strain evidence="8 9">DSM 22408</strain>
    </source>
</reference>
<organism evidence="8 9">
    <name type="scientific">Ligilactobacillus ceti DSM 22408</name>
    <dbReference type="NCBI Taxonomy" id="1122146"/>
    <lineage>
        <taxon>Bacteria</taxon>
        <taxon>Bacillati</taxon>
        <taxon>Bacillota</taxon>
        <taxon>Bacilli</taxon>
        <taxon>Lactobacillales</taxon>
        <taxon>Lactobacillaceae</taxon>
        <taxon>Ligilactobacillus</taxon>
    </lineage>
</organism>
<dbReference type="InterPro" id="IPR011114">
    <property type="entry name" value="RuvA_C"/>
</dbReference>
<protein>
    <recommendedName>
        <fullName evidence="6">Holliday junction branch migration complex subunit RuvA</fullName>
    </recommendedName>
</protein>
<comment type="caution">
    <text evidence="8">The sequence shown here is derived from an EMBL/GenBank/DDBJ whole genome shotgun (WGS) entry which is preliminary data.</text>
</comment>
<evidence type="ECO:0000256" key="3">
    <source>
        <dbReference type="ARBA" id="ARBA00023125"/>
    </source>
</evidence>
<dbReference type="GO" id="GO:0009379">
    <property type="term" value="C:Holliday junction helicase complex"/>
    <property type="evidence" value="ECO:0007669"/>
    <property type="project" value="InterPro"/>
</dbReference>
<accession>A0A0R2KN44</accession>
<dbReference type="SUPFAM" id="SSF46929">
    <property type="entry name" value="DNA helicase RuvA subunit, C-terminal domain"/>
    <property type="match status" value="1"/>
</dbReference>
<dbReference type="STRING" id="1122146.IV53_GL001019"/>
<evidence type="ECO:0000313" key="9">
    <source>
        <dbReference type="Proteomes" id="UP000051500"/>
    </source>
</evidence>
<dbReference type="Proteomes" id="UP000051500">
    <property type="component" value="Unassembled WGS sequence"/>
</dbReference>
<dbReference type="InterPro" id="IPR003583">
    <property type="entry name" value="Hlx-hairpin-Hlx_DNA-bd_motif"/>
</dbReference>
<gene>
    <name evidence="6" type="primary">ruvA</name>
    <name evidence="8" type="ORF">IV53_GL001019</name>
</gene>
<dbReference type="Gene3D" id="2.40.50.140">
    <property type="entry name" value="Nucleic acid-binding proteins"/>
    <property type="match status" value="1"/>
</dbReference>
<dbReference type="InterPro" id="IPR012340">
    <property type="entry name" value="NA-bd_OB-fold"/>
</dbReference>
<keyword evidence="8" id="KW-0347">Helicase</keyword>
<dbReference type="GO" id="GO:0006281">
    <property type="term" value="P:DNA repair"/>
    <property type="evidence" value="ECO:0007669"/>
    <property type="project" value="UniProtKB-UniRule"/>
</dbReference>
<dbReference type="InterPro" id="IPR036267">
    <property type="entry name" value="RuvA_C_sf"/>
</dbReference>
<dbReference type="AlphaFoldDB" id="A0A0R2KN44"/>
<dbReference type="GO" id="GO:0009378">
    <property type="term" value="F:four-way junction helicase activity"/>
    <property type="evidence" value="ECO:0007669"/>
    <property type="project" value="InterPro"/>
</dbReference>
<dbReference type="HAMAP" id="MF_00031">
    <property type="entry name" value="DNA_HJ_migration_RuvA"/>
    <property type="match status" value="1"/>
</dbReference>
<keyword evidence="8" id="KW-0067">ATP-binding</keyword>
<comment type="domain">
    <text evidence="6">Has three domains with a flexible linker between the domains II and III and assumes an 'L' shape. Domain III is highly mobile and contacts RuvB.</text>
</comment>
<dbReference type="InterPro" id="IPR010994">
    <property type="entry name" value="RuvA_2-like"/>
</dbReference>
<keyword evidence="8" id="KW-0547">Nucleotide-binding</keyword>
<feature type="domain" description="Helix-hairpin-helix DNA-binding motif class 1" evidence="7">
    <location>
        <begin position="107"/>
        <end position="126"/>
    </location>
</feature>
<dbReference type="OrthoDB" id="5293449at2"/>
<feature type="region of interest" description="Domain III" evidence="6">
    <location>
        <begin position="153"/>
        <end position="203"/>
    </location>
</feature>
<keyword evidence="2 6" id="KW-0227">DNA damage</keyword>
<evidence type="ECO:0000256" key="2">
    <source>
        <dbReference type="ARBA" id="ARBA00022763"/>
    </source>
</evidence>